<dbReference type="EMBL" id="CAJNOB010000012">
    <property type="protein sequence ID" value="CAF0696155.1"/>
    <property type="molecule type" value="Genomic_DNA"/>
</dbReference>
<dbReference type="AlphaFoldDB" id="A0A8J2BPC7"/>
<evidence type="ECO:0000256" key="1">
    <source>
        <dbReference type="SAM" id="MobiDB-lite"/>
    </source>
</evidence>
<feature type="region of interest" description="Disordered" evidence="1">
    <location>
        <begin position="78"/>
        <end position="118"/>
    </location>
</feature>
<name>A0A8J2BPC7_9BACT</name>
<proteinExistence type="predicted"/>
<organism evidence="2 3">
    <name type="scientific">Candidatus Methylacidithermus pantelleriae</name>
    <dbReference type="NCBI Taxonomy" id="2744239"/>
    <lineage>
        <taxon>Bacteria</taxon>
        <taxon>Pseudomonadati</taxon>
        <taxon>Verrucomicrobiota</taxon>
        <taxon>Methylacidiphilae</taxon>
        <taxon>Methylacidiphilales</taxon>
        <taxon>Methylacidiphilaceae</taxon>
        <taxon>Candidatus Methylacidithermus</taxon>
    </lineage>
</organism>
<accession>A0A8J2BPC7</accession>
<feature type="region of interest" description="Disordered" evidence="1">
    <location>
        <begin position="26"/>
        <end position="57"/>
    </location>
</feature>
<gene>
    <name evidence="2" type="ORF">MPNT_20133</name>
</gene>
<sequence>MLMEWVCILGLPYGRLCGIYAPVRHQDEKKGRGNGPSGCVPQGGKKPSRSRPIMKKRVKDYRRWQRLMRPWGMEVSNKRLSHRVLADPGDGDWATNGLGPPDQLSNSHSLQKEDESVR</sequence>
<keyword evidence="3" id="KW-1185">Reference proteome</keyword>
<evidence type="ECO:0000313" key="3">
    <source>
        <dbReference type="Proteomes" id="UP000663859"/>
    </source>
</evidence>
<reference evidence="2" key="1">
    <citation type="submission" date="2021-02" db="EMBL/GenBank/DDBJ databases">
        <authorList>
            <person name="Cremers G."/>
            <person name="Picone N."/>
        </authorList>
    </citation>
    <scope>NUCLEOTIDE SEQUENCE</scope>
    <source>
        <strain evidence="2">PQ17</strain>
    </source>
</reference>
<comment type="caution">
    <text evidence="2">The sequence shown here is derived from an EMBL/GenBank/DDBJ whole genome shotgun (WGS) entry which is preliminary data.</text>
</comment>
<dbReference type="Proteomes" id="UP000663859">
    <property type="component" value="Unassembled WGS sequence"/>
</dbReference>
<feature type="compositionally biased region" description="Basic residues" evidence="1">
    <location>
        <begin position="46"/>
        <end position="57"/>
    </location>
</feature>
<protein>
    <submittedName>
        <fullName evidence="2">Uncharacterized protein</fullName>
    </submittedName>
</protein>
<evidence type="ECO:0000313" key="2">
    <source>
        <dbReference type="EMBL" id="CAF0696155.1"/>
    </source>
</evidence>